<protein>
    <submittedName>
        <fullName evidence="1">Uncharacterized protein</fullName>
    </submittedName>
</protein>
<gene>
    <name evidence="1" type="ORF">E2C01_084629</name>
</gene>
<dbReference type="AlphaFoldDB" id="A0A5B7J4I7"/>
<sequence>MVEVLGSCRLRPGMVF</sequence>
<organism evidence="1 2">
    <name type="scientific">Portunus trituberculatus</name>
    <name type="common">Swimming crab</name>
    <name type="synonym">Neptunus trituberculatus</name>
    <dbReference type="NCBI Taxonomy" id="210409"/>
    <lineage>
        <taxon>Eukaryota</taxon>
        <taxon>Metazoa</taxon>
        <taxon>Ecdysozoa</taxon>
        <taxon>Arthropoda</taxon>
        <taxon>Crustacea</taxon>
        <taxon>Multicrustacea</taxon>
        <taxon>Malacostraca</taxon>
        <taxon>Eumalacostraca</taxon>
        <taxon>Eucarida</taxon>
        <taxon>Decapoda</taxon>
        <taxon>Pleocyemata</taxon>
        <taxon>Brachyura</taxon>
        <taxon>Eubrachyura</taxon>
        <taxon>Portunoidea</taxon>
        <taxon>Portunidae</taxon>
        <taxon>Portuninae</taxon>
        <taxon>Portunus</taxon>
    </lineage>
</organism>
<keyword evidence="2" id="KW-1185">Reference proteome</keyword>
<comment type="caution">
    <text evidence="1">The sequence shown here is derived from an EMBL/GenBank/DDBJ whole genome shotgun (WGS) entry which is preliminary data.</text>
</comment>
<name>A0A5B7J4I7_PORTR</name>
<reference evidence="1 2" key="1">
    <citation type="submission" date="2019-05" db="EMBL/GenBank/DDBJ databases">
        <title>Another draft genome of Portunus trituberculatus and its Hox gene families provides insights of decapod evolution.</title>
        <authorList>
            <person name="Jeong J.-H."/>
            <person name="Song I."/>
            <person name="Kim S."/>
            <person name="Choi T."/>
            <person name="Kim D."/>
            <person name="Ryu S."/>
            <person name="Kim W."/>
        </authorList>
    </citation>
    <scope>NUCLEOTIDE SEQUENCE [LARGE SCALE GENOMIC DNA]</scope>
    <source>
        <tissue evidence="1">Muscle</tissue>
    </source>
</reference>
<proteinExistence type="predicted"/>
<accession>A0A5B7J4I7</accession>
<evidence type="ECO:0000313" key="2">
    <source>
        <dbReference type="Proteomes" id="UP000324222"/>
    </source>
</evidence>
<dbReference type="EMBL" id="VSRR010081803">
    <property type="protein sequence ID" value="MPC89675.1"/>
    <property type="molecule type" value="Genomic_DNA"/>
</dbReference>
<dbReference type="Proteomes" id="UP000324222">
    <property type="component" value="Unassembled WGS sequence"/>
</dbReference>
<evidence type="ECO:0000313" key="1">
    <source>
        <dbReference type="EMBL" id="MPC89675.1"/>
    </source>
</evidence>